<dbReference type="EMBL" id="LAZR01027254">
    <property type="protein sequence ID" value="KKL66293.1"/>
    <property type="molecule type" value="Genomic_DNA"/>
</dbReference>
<reference evidence="2" key="1">
    <citation type="journal article" date="2015" name="Nature">
        <title>Complex archaea that bridge the gap between prokaryotes and eukaryotes.</title>
        <authorList>
            <person name="Spang A."/>
            <person name="Saw J.H."/>
            <person name="Jorgensen S.L."/>
            <person name="Zaremba-Niedzwiedzka K."/>
            <person name="Martijn J."/>
            <person name="Lind A.E."/>
            <person name="van Eijk R."/>
            <person name="Schleper C."/>
            <person name="Guy L."/>
            <person name="Ettema T.J."/>
        </authorList>
    </citation>
    <scope>NUCLEOTIDE SEQUENCE</scope>
</reference>
<dbReference type="GO" id="GO:0004519">
    <property type="term" value="F:endonuclease activity"/>
    <property type="evidence" value="ECO:0007669"/>
    <property type="project" value="InterPro"/>
</dbReference>
<evidence type="ECO:0000259" key="1">
    <source>
        <dbReference type="Pfam" id="PF03161"/>
    </source>
</evidence>
<dbReference type="InterPro" id="IPR004860">
    <property type="entry name" value="LAGLIDADG_dom"/>
</dbReference>
<name>A0A0F9DWT4_9ZZZZ</name>
<evidence type="ECO:0000313" key="2">
    <source>
        <dbReference type="EMBL" id="KKL66293.1"/>
    </source>
</evidence>
<feature type="domain" description="Homing endonuclease LAGLIDADG" evidence="1">
    <location>
        <begin position="21"/>
        <end position="120"/>
    </location>
</feature>
<protein>
    <recommendedName>
        <fullName evidence="1">Homing endonuclease LAGLIDADG domain-containing protein</fullName>
    </recommendedName>
</protein>
<comment type="caution">
    <text evidence="2">The sequence shown here is derived from an EMBL/GenBank/DDBJ whole genome shotgun (WGS) entry which is preliminary data.</text>
</comment>
<dbReference type="Pfam" id="PF03161">
    <property type="entry name" value="LAGLIDADG_2"/>
    <property type="match status" value="1"/>
</dbReference>
<dbReference type="InterPro" id="IPR027434">
    <property type="entry name" value="Homing_endonucl"/>
</dbReference>
<feature type="non-terminal residue" evidence="2">
    <location>
        <position position="1"/>
    </location>
</feature>
<accession>A0A0F9DWT4</accession>
<sequence>GSLAYRFTSKALTDSNFPINTFYYTGHHNKRRTRKNLTYKSIKKYITLNALALWIADDGSLSYNNKNKNTPILSLHVQNSNKDQVAKYIRLFKSIYCCKARVYKDKRVKTFGNFLVFNTKDTLYLLNQLRKKHIKGMEYKFYFTTDAHLGG</sequence>
<proteinExistence type="predicted"/>
<dbReference type="SUPFAM" id="SSF55608">
    <property type="entry name" value="Homing endonucleases"/>
    <property type="match status" value="1"/>
</dbReference>
<dbReference type="Gene3D" id="3.10.28.10">
    <property type="entry name" value="Homing endonucleases"/>
    <property type="match status" value="1"/>
</dbReference>
<organism evidence="2">
    <name type="scientific">marine sediment metagenome</name>
    <dbReference type="NCBI Taxonomy" id="412755"/>
    <lineage>
        <taxon>unclassified sequences</taxon>
        <taxon>metagenomes</taxon>
        <taxon>ecological metagenomes</taxon>
    </lineage>
</organism>
<dbReference type="AlphaFoldDB" id="A0A0F9DWT4"/>
<gene>
    <name evidence="2" type="ORF">LCGC14_2146410</name>
</gene>